<sequence>MKKLIMGTLLLALSASPALAKYTGPGGPGGPGAPANVTNDVSVGISKTNVTVGDTTGTITIQGRYASNFGSNNIGATVAPQTVLFPHFDAPYFTGFPADAKGSLTYTGSSVANTAIGAYTQLEQPRLTISEDGLTDIIQSLIDAGGPDLDNDYYRAPVQNQASVAGVIVTVGAIHSSPDIWEK</sequence>
<feature type="signal peptide" evidence="1">
    <location>
        <begin position="1"/>
        <end position="20"/>
    </location>
</feature>
<reference evidence="2 3" key="1">
    <citation type="submission" date="2021-03" db="EMBL/GenBank/DDBJ databases">
        <title>Sneathiella sp. CAU 1612 isolated from Kang Won-do.</title>
        <authorList>
            <person name="Kim W."/>
        </authorList>
    </citation>
    <scope>NUCLEOTIDE SEQUENCE [LARGE SCALE GENOMIC DNA]</scope>
    <source>
        <strain evidence="2 3">CAU 1612</strain>
    </source>
</reference>
<evidence type="ECO:0000313" key="3">
    <source>
        <dbReference type="Proteomes" id="UP000664761"/>
    </source>
</evidence>
<organism evidence="2 3">
    <name type="scientific">Sneathiella sedimenti</name>
    <dbReference type="NCBI Taxonomy" id="2816034"/>
    <lineage>
        <taxon>Bacteria</taxon>
        <taxon>Pseudomonadati</taxon>
        <taxon>Pseudomonadota</taxon>
        <taxon>Alphaproteobacteria</taxon>
        <taxon>Sneathiellales</taxon>
        <taxon>Sneathiellaceae</taxon>
        <taxon>Sneathiella</taxon>
    </lineage>
</organism>
<accession>A0ABS3F7X7</accession>
<evidence type="ECO:0000256" key="1">
    <source>
        <dbReference type="SAM" id="SignalP"/>
    </source>
</evidence>
<name>A0ABS3F7X7_9PROT</name>
<dbReference type="Proteomes" id="UP000664761">
    <property type="component" value="Unassembled WGS sequence"/>
</dbReference>
<protein>
    <submittedName>
        <fullName evidence="2">Uncharacterized protein</fullName>
    </submittedName>
</protein>
<dbReference type="EMBL" id="JAFLNC010000004">
    <property type="protein sequence ID" value="MBO0334442.1"/>
    <property type="molecule type" value="Genomic_DNA"/>
</dbReference>
<gene>
    <name evidence="2" type="ORF">J0X12_12500</name>
</gene>
<comment type="caution">
    <text evidence="2">The sequence shown here is derived from an EMBL/GenBank/DDBJ whole genome shotgun (WGS) entry which is preliminary data.</text>
</comment>
<evidence type="ECO:0000313" key="2">
    <source>
        <dbReference type="EMBL" id="MBO0334442.1"/>
    </source>
</evidence>
<keyword evidence="3" id="KW-1185">Reference proteome</keyword>
<proteinExistence type="predicted"/>
<keyword evidence="1" id="KW-0732">Signal</keyword>
<dbReference type="RefSeq" id="WP_207046243.1">
    <property type="nucleotide sequence ID" value="NZ_JAFLNC010000004.1"/>
</dbReference>
<feature type="chain" id="PRO_5046110279" evidence="1">
    <location>
        <begin position="21"/>
        <end position="183"/>
    </location>
</feature>